<evidence type="ECO:0000313" key="6">
    <source>
        <dbReference type="RefSeq" id="XP_034103991.1"/>
    </source>
</evidence>
<feature type="region of interest" description="Disordered" evidence="3">
    <location>
        <begin position="570"/>
        <end position="661"/>
    </location>
</feature>
<feature type="region of interest" description="Disordered" evidence="3">
    <location>
        <begin position="234"/>
        <end position="354"/>
    </location>
</feature>
<evidence type="ECO:0000256" key="2">
    <source>
        <dbReference type="ARBA" id="ARBA00023242"/>
    </source>
</evidence>
<dbReference type="GeneID" id="117567840"/>
<gene>
    <name evidence="5 6 7" type="primary">LOC117567840</name>
</gene>
<feature type="region of interest" description="Disordered" evidence="3">
    <location>
        <begin position="191"/>
        <end position="221"/>
    </location>
</feature>
<feature type="compositionally biased region" description="Gly residues" evidence="3">
    <location>
        <begin position="340"/>
        <end position="354"/>
    </location>
</feature>
<organism evidence="4 6">
    <name type="scientific">Drosophila albomicans</name>
    <name type="common">Fruit fly</name>
    <dbReference type="NCBI Taxonomy" id="7291"/>
    <lineage>
        <taxon>Eukaryota</taxon>
        <taxon>Metazoa</taxon>
        <taxon>Ecdysozoa</taxon>
        <taxon>Arthropoda</taxon>
        <taxon>Hexapoda</taxon>
        <taxon>Insecta</taxon>
        <taxon>Pterygota</taxon>
        <taxon>Neoptera</taxon>
        <taxon>Endopterygota</taxon>
        <taxon>Diptera</taxon>
        <taxon>Brachycera</taxon>
        <taxon>Muscomorpha</taxon>
        <taxon>Ephydroidea</taxon>
        <taxon>Drosophilidae</taxon>
        <taxon>Drosophila</taxon>
    </lineage>
</organism>
<sequence length="1065" mass="114584">MRAGKKTATAADTTGKTRPCIVYVKNLKESETTELINNSTHYSKQQQRNASGKRNINTTTFKEKEKEREREKTGDLRETRTSRRATSIANVELLPKRANAAVIGKSPIVASVRGRPPIKQQQLQQQQQLKRRNTEFPVARTPVAAAAATTLAAVKRRDNNNTTITTTTTTTSSAKGNKMYKQSKLAMSSSASSAIVTSPPPTIAASRSRRSIKPNPKYASDDMVTPKYVAALASDTPNKRGGGAKQLFLDDDDDEDDDLHDLIEEDNDDELTDAAFNPQLHKSDDDDEISEAEFEEQLRREKVPPKRGRGRPPKHPHAIAAAAAAQAARNAAQAQAEQRGSGGRGNVASVGRGGGTHLQQLRRSMAVNHMVRSNPMTLVGNKRKLEDHQDGPVARKRMATELNSSGGVGGRTAPVINGSTSVAKTAAIGLLGNQSKTKLIVSSNNNSAGGGMRFIQTTNAKQQSQQQQQQRAVSNFKLNSASATMPGRPIGSVGVARSGPAARPVAGSQQRGVGSGGGGGGLKMHKASMGSGAAGNAKVKVESSSNDEVPTFTIVNIDDIINQDDVLISRTSNNNRKTPHTPRNISSSSNSNNNNSRSTSANNNSSSNSATPLSNNTTGNSLNSSGKRIKMLSTTTTSTAGKTTGGLKQLTLAEATKPRPRILNAEMGKKTPVMKPLMCMGKELCPTPSDGGDTEDDEDLMSHEMADEDDIATISPTTAATTTTTTAAGSGASQSRVVRRVQTAKWLPNAARRNILATTPNASNKQQQQQQQQLVTDRKLTKLLGEGSDDDMVFKKPASPSTSLSATNTPQQSALGLRRSKENANANANIIIKTSNSPSNLDEATTIDGDVAAAMLLDGATTTAVAADTKTTGIIKQEAKYFPPETTTYCEEDGRIVKKITCYETWHVISTPRESITKTRQQRTCLELSLAKLANVATRIKVPSSKWTSKVTLYKVSPSLMQRQTMTIFTGDLKTYNIPEEERHKYQPSCVLFRRSVLDRSKCRVPFDRAIIFKNKCFYANIEGKHVNLLGAPEVVNTIKDVEILIDIVDSLALSSNLVEMVTSK</sequence>
<dbReference type="RefSeq" id="XP_051858178.1">
    <property type="nucleotide sequence ID" value="XM_052002218.1"/>
</dbReference>
<dbReference type="PANTHER" id="PTHR45093:SF2">
    <property type="entry name" value="LISH DOMAIN-CONTAINING PROTEIN"/>
    <property type="match status" value="1"/>
</dbReference>
<evidence type="ECO:0000313" key="5">
    <source>
        <dbReference type="RefSeq" id="XP_034103985.1"/>
    </source>
</evidence>
<comment type="subcellular location">
    <subcellularLocation>
        <location evidence="1">Nucleus</location>
    </subcellularLocation>
</comment>
<dbReference type="RefSeq" id="XP_034103991.1">
    <property type="nucleotide sequence ID" value="XM_034248100.2"/>
</dbReference>
<feature type="region of interest" description="Disordered" evidence="3">
    <location>
        <begin position="498"/>
        <end position="530"/>
    </location>
</feature>
<accession>A0A6P8WK15</accession>
<feature type="compositionally biased region" description="Acidic residues" evidence="3">
    <location>
        <begin position="249"/>
        <end position="272"/>
    </location>
</feature>
<proteinExistence type="predicted"/>
<dbReference type="RefSeq" id="XP_034103985.1">
    <property type="nucleotide sequence ID" value="XM_034248094.2"/>
</dbReference>
<evidence type="ECO:0000313" key="7">
    <source>
        <dbReference type="RefSeq" id="XP_051858178.1"/>
    </source>
</evidence>
<feature type="compositionally biased region" description="Low complexity" evidence="3">
    <location>
        <begin position="318"/>
        <end position="338"/>
    </location>
</feature>
<evidence type="ECO:0000256" key="3">
    <source>
        <dbReference type="SAM" id="MobiDB-lite"/>
    </source>
</evidence>
<dbReference type="AlphaFoldDB" id="A0A6P8WK15"/>
<feature type="region of interest" description="Disordered" evidence="3">
    <location>
        <begin position="785"/>
        <end position="814"/>
    </location>
</feature>
<dbReference type="OrthoDB" id="7791654at2759"/>
<feature type="compositionally biased region" description="Acidic residues" evidence="3">
    <location>
        <begin position="285"/>
        <end position="295"/>
    </location>
</feature>
<dbReference type="Proteomes" id="UP000515160">
    <property type="component" value="Chromosome X"/>
</dbReference>
<keyword evidence="2" id="KW-0539">Nucleus</keyword>
<dbReference type="PANTHER" id="PTHR45093">
    <property type="entry name" value="TRANSCRIPTION ACTIVATOR MSS11"/>
    <property type="match status" value="1"/>
</dbReference>
<feature type="compositionally biased region" description="Basic residues" evidence="3">
    <location>
        <begin position="305"/>
        <end position="317"/>
    </location>
</feature>
<keyword evidence="4" id="KW-1185">Reference proteome</keyword>
<dbReference type="GO" id="GO:0005634">
    <property type="term" value="C:nucleus"/>
    <property type="evidence" value="ECO:0007669"/>
    <property type="project" value="UniProtKB-SubCell"/>
</dbReference>
<feature type="compositionally biased region" description="Gly residues" evidence="3">
    <location>
        <begin position="513"/>
        <end position="522"/>
    </location>
</feature>
<feature type="compositionally biased region" description="Polar residues" evidence="3">
    <location>
        <begin position="37"/>
        <end position="57"/>
    </location>
</feature>
<name>A0A6P8WK15_DROAB</name>
<protein>
    <submittedName>
        <fullName evidence="5 6">Uncharacterized protein LOC117567840</fullName>
    </submittedName>
</protein>
<feature type="compositionally biased region" description="Basic and acidic residues" evidence="3">
    <location>
        <begin position="61"/>
        <end position="81"/>
    </location>
</feature>
<evidence type="ECO:0000313" key="4">
    <source>
        <dbReference type="Proteomes" id="UP000515160"/>
    </source>
</evidence>
<evidence type="ECO:0000256" key="1">
    <source>
        <dbReference type="ARBA" id="ARBA00004123"/>
    </source>
</evidence>
<feature type="compositionally biased region" description="Polar residues" evidence="3">
    <location>
        <begin position="799"/>
        <end position="814"/>
    </location>
</feature>
<feature type="region of interest" description="Disordered" evidence="3">
    <location>
        <begin position="37"/>
        <end position="82"/>
    </location>
</feature>
<feature type="compositionally biased region" description="Low complexity" evidence="3">
    <location>
        <begin position="581"/>
        <end position="648"/>
    </location>
</feature>
<reference evidence="5 6" key="1">
    <citation type="submission" date="2025-04" db="UniProtKB">
        <authorList>
            <consortium name="RefSeq"/>
        </authorList>
    </citation>
    <scope>IDENTIFICATION</scope>
    <source>
        <strain evidence="5 6">15112-1751.03</strain>
        <tissue evidence="5 6">Whole Adult</tissue>
    </source>
</reference>